<dbReference type="SUPFAM" id="SSF57783">
    <property type="entry name" value="Zinc beta-ribbon"/>
    <property type="match status" value="1"/>
</dbReference>
<feature type="domain" description="Zinc finger CHC2-type" evidence="1">
    <location>
        <begin position="3"/>
        <end position="42"/>
    </location>
</feature>
<dbReference type="GO" id="GO:0008270">
    <property type="term" value="F:zinc ion binding"/>
    <property type="evidence" value="ECO:0007669"/>
    <property type="project" value="InterPro"/>
</dbReference>
<evidence type="ECO:0000259" key="1">
    <source>
        <dbReference type="Pfam" id="PF01807"/>
    </source>
</evidence>
<feature type="non-terminal residue" evidence="2">
    <location>
        <position position="42"/>
    </location>
</feature>
<accession>X1K244</accession>
<evidence type="ECO:0000313" key="2">
    <source>
        <dbReference type="EMBL" id="GAH87750.1"/>
    </source>
</evidence>
<dbReference type="EMBL" id="BARU01037411">
    <property type="protein sequence ID" value="GAH87750.1"/>
    <property type="molecule type" value="Genomic_DNA"/>
</dbReference>
<reference evidence="2" key="1">
    <citation type="journal article" date="2014" name="Front. Microbiol.">
        <title>High frequency of phylogenetically diverse reductive dehalogenase-homologous genes in deep subseafloor sedimentary metagenomes.</title>
        <authorList>
            <person name="Kawai M."/>
            <person name="Futagami T."/>
            <person name="Toyoda A."/>
            <person name="Takaki Y."/>
            <person name="Nishi S."/>
            <person name="Hori S."/>
            <person name="Arai W."/>
            <person name="Tsubouchi T."/>
            <person name="Morono Y."/>
            <person name="Uchiyama I."/>
            <person name="Ito T."/>
            <person name="Fujiyama A."/>
            <person name="Inagaki F."/>
            <person name="Takami H."/>
        </authorList>
    </citation>
    <scope>NUCLEOTIDE SEQUENCE</scope>
    <source>
        <strain evidence="2">Expedition CK06-06</strain>
    </source>
</reference>
<gene>
    <name evidence="2" type="ORF">S03H2_58307</name>
</gene>
<dbReference type="GO" id="GO:0003677">
    <property type="term" value="F:DNA binding"/>
    <property type="evidence" value="ECO:0007669"/>
    <property type="project" value="InterPro"/>
</dbReference>
<dbReference type="InterPro" id="IPR002694">
    <property type="entry name" value="Znf_CHC2"/>
</dbReference>
<sequence length="42" mass="4925">MNNDFDDLISRVDIKRFYEEKIQVKGKPGKEVVGLCPFHDDK</sequence>
<protein>
    <recommendedName>
        <fullName evidence="1">Zinc finger CHC2-type domain-containing protein</fullName>
    </recommendedName>
</protein>
<dbReference type="AlphaFoldDB" id="X1K244"/>
<dbReference type="InterPro" id="IPR036977">
    <property type="entry name" value="DNA_primase_Znf_CHC2"/>
</dbReference>
<dbReference type="GO" id="GO:0003899">
    <property type="term" value="F:DNA-directed RNA polymerase activity"/>
    <property type="evidence" value="ECO:0007669"/>
    <property type="project" value="InterPro"/>
</dbReference>
<dbReference type="Gene3D" id="3.90.580.10">
    <property type="entry name" value="Zinc finger, CHC2-type domain"/>
    <property type="match status" value="1"/>
</dbReference>
<proteinExistence type="predicted"/>
<comment type="caution">
    <text evidence="2">The sequence shown here is derived from an EMBL/GenBank/DDBJ whole genome shotgun (WGS) entry which is preliminary data.</text>
</comment>
<dbReference type="Pfam" id="PF01807">
    <property type="entry name" value="Zn_ribbon_DnaG"/>
    <property type="match status" value="1"/>
</dbReference>
<organism evidence="2">
    <name type="scientific">marine sediment metagenome</name>
    <dbReference type="NCBI Taxonomy" id="412755"/>
    <lineage>
        <taxon>unclassified sequences</taxon>
        <taxon>metagenomes</taxon>
        <taxon>ecological metagenomes</taxon>
    </lineage>
</organism>
<dbReference type="GO" id="GO:0006260">
    <property type="term" value="P:DNA replication"/>
    <property type="evidence" value="ECO:0007669"/>
    <property type="project" value="InterPro"/>
</dbReference>
<name>X1K244_9ZZZZ</name>